<dbReference type="PANTHER" id="PTHR42793:SF1">
    <property type="entry name" value="PEPTIDYL-LYSINE N-ACETYLTRANSFERASE PATZ"/>
    <property type="match status" value="1"/>
</dbReference>
<dbReference type="PROSITE" id="PS50975">
    <property type="entry name" value="ATP_GRASP"/>
    <property type="match status" value="1"/>
</dbReference>
<name>A0ABZ1IC71_9PSEU</name>
<proteinExistence type="predicted"/>
<dbReference type="Gene3D" id="3.40.50.720">
    <property type="entry name" value="NAD(P)-binding Rossmann-like Domain"/>
    <property type="match status" value="1"/>
</dbReference>
<dbReference type="InterPro" id="IPR032875">
    <property type="entry name" value="Succ_CoA_lig_flav_dom"/>
</dbReference>
<dbReference type="GO" id="GO:0016874">
    <property type="term" value="F:ligase activity"/>
    <property type="evidence" value="ECO:0007669"/>
    <property type="project" value="UniProtKB-KW"/>
</dbReference>
<keyword evidence="4" id="KW-1185">Reference proteome</keyword>
<evidence type="ECO:0000256" key="1">
    <source>
        <dbReference type="PROSITE-ProRule" id="PRU00409"/>
    </source>
</evidence>
<gene>
    <name evidence="3" type="ORF">VSH64_05825</name>
</gene>
<dbReference type="InterPro" id="IPR016102">
    <property type="entry name" value="Succinyl-CoA_synth-like"/>
</dbReference>
<dbReference type="SUPFAM" id="SSF56059">
    <property type="entry name" value="Glutathione synthetase ATP-binding domain-like"/>
    <property type="match status" value="1"/>
</dbReference>
<dbReference type="InterPro" id="IPR003781">
    <property type="entry name" value="CoA-bd"/>
</dbReference>
<dbReference type="Pfam" id="PF19045">
    <property type="entry name" value="Ligase_CoA_2"/>
    <property type="match status" value="1"/>
</dbReference>
<sequence length="706" mass="72346">MSENGVRFRDIRGLLEARSVAVVGASDREGNVGGTAIGHLLKFGYTGEIWPVHPTADTVAGLPAYRGVADLPGAADLAILAVPAARTVELVAECGAAGIRNGVVWAGGFAESGPEGRALQERLVEACTAADFNLCGPNCLGLINTATKLTATYSSGLFDFDTMLTGTVSMVSQSGGITAASMALAARAGWGFRHVVSVGNEAVVSAADFIHHYANDDGVRVIAAYLEGVQDGAKLVAALREAHAAAKPVIILKGGRSEESAEAAKSHTAVLAGVDKVFAAVMRDCGVTLVSSLEELLDTASLFSSLRPEQLGAGGRIAITTTGGGGGVLATDQCVSRGLAVPRLSAATVAAAAAKLTPLAAVANPTDLTPESFYQARWRDQLPDALAAIAADDGVDGVLFLAQAMRHRASHVVAAVEALRAATTKPVCVSWPLAPEEALRSLAEQGIYAFPEHDRAARALGHLGRYSPAAAAESGAGAEVPADVRTVVKDLVVSDHTVVAEHRARPVLAAAGLPVVDGIHAHSVTEAAEFGFPLVLKGVTDEVTHRYAAGLVKLGVSDREELTTAWKAITTRAEADGVALDGMLVQRMADGDTEFLVSAFTDDQFGVVVSIGVGGVLAEALDDVVLMRAPVSAEAAAGHIGALKLFQRAPKLAAGVDVAALGAFAARLGALASALPWRKFTVEINPVKAVGSGVVALDALLIVEAV</sequence>
<keyword evidence="1" id="KW-0547">Nucleotide-binding</keyword>
<dbReference type="Pfam" id="PF13607">
    <property type="entry name" value="Succ_CoA_lig"/>
    <property type="match status" value="1"/>
</dbReference>
<evidence type="ECO:0000259" key="2">
    <source>
        <dbReference type="PROSITE" id="PS50975"/>
    </source>
</evidence>
<reference evidence="3 4" key="1">
    <citation type="journal article" date="2015" name="Int. J. Syst. Evol. Microbiol.">
        <title>Amycolatopsis rhabdoformis sp. nov., an actinomycete isolated from a tropical forest soil.</title>
        <authorList>
            <person name="Souza W.R."/>
            <person name="Silva R.E."/>
            <person name="Goodfellow M."/>
            <person name="Busarakam K."/>
            <person name="Figueiro F.S."/>
            <person name="Ferreira D."/>
            <person name="Rodrigues-Filho E."/>
            <person name="Moraes L.A.B."/>
            <person name="Zucchi T.D."/>
        </authorList>
    </citation>
    <scope>NUCLEOTIDE SEQUENCE [LARGE SCALE GENOMIC DNA]</scope>
    <source>
        <strain evidence="3 4">NCIMB 14900</strain>
    </source>
</reference>
<feature type="domain" description="ATP-grasp" evidence="2">
    <location>
        <begin position="505"/>
        <end position="537"/>
    </location>
</feature>
<dbReference type="InterPro" id="IPR043938">
    <property type="entry name" value="Ligase_CoA_dom"/>
</dbReference>
<keyword evidence="3" id="KW-0436">Ligase</keyword>
<dbReference type="Pfam" id="PF13549">
    <property type="entry name" value="ATP-grasp_5"/>
    <property type="match status" value="1"/>
</dbReference>
<dbReference type="Gene3D" id="3.40.50.261">
    <property type="entry name" value="Succinyl-CoA synthetase domains"/>
    <property type="match status" value="2"/>
</dbReference>
<keyword evidence="1" id="KW-0067">ATP-binding</keyword>
<dbReference type="InterPro" id="IPR036291">
    <property type="entry name" value="NAD(P)-bd_dom_sf"/>
</dbReference>
<accession>A0ABZ1IC71</accession>
<dbReference type="RefSeq" id="WP_326834433.1">
    <property type="nucleotide sequence ID" value="NZ_CP142149.1"/>
</dbReference>
<evidence type="ECO:0000313" key="4">
    <source>
        <dbReference type="Proteomes" id="UP001330812"/>
    </source>
</evidence>
<organism evidence="3 4">
    <name type="scientific">Amycolatopsis rhabdoformis</name>
    <dbReference type="NCBI Taxonomy" id="1448059"/>
    <lineage>
        <taxon>Bacteria</taxon>
        <taxon>Bacillati</taxon>
        <taxon>Actinomycetota</taxon>
        <taxon>Actinomycetes</taxon>
        <taxon>Pseudonocardiales</taxon>
        <taxon>Pseudonocardiaceae</taxon>
        <taxon>Amycolatopsis</taxon>
    </lineage>
</organism>
<dbReference type="InterPro" id="IPR011761">
    <property type="entry name" value="ATP-grasp"/>
</dbReference>
<evidence type="ECO:0000313" key="3">
    <source>
        <dbReference type="EMBL" id="WSE31626.1"/>
    </source>
</evidence>
<dbReference type="Proteomes" id="UP001330812">
    <property type="component" value="Chromosome"/>
</dbReference>
<dbReference type="SUPFAM" id="SSF51735">
    <property type="entry name" value="NAD(P)-binding Rossmann-fold domains"/>
    <property type="match status" value="1"/>
</dbReference>
<dbReference type="Gene3D" id="3.30.470.20">
    <property type="entry name" value="ATP-grasp fold, B domain"/>
    <property type="match status" value="1"/>
</dbReference>
<protein>
    <submittedName>
        <fullName evidence="3">Acetate--CoA ligase family protein</fullName>
    </submittedName>
</protein>
<dbReference type="Gene3D" id="3.30.1490.20">
    <property type="entry name" value="ATP-grasp fold, A domain"/>
    <property type="match status" value="1"/>
</dbReference>
<dbReference type="InterPro" id="IPR013815">
    <property type="entry name" value="ATP_grasp_subdomain_1"/>
</dbReference>
<dbReference type="EMBL" id="CP142149">
    <property type="protein sequence ID" value="WSE31626.1"/>
    <property type="molecule type" value="Genomic_DNA"/>
</dbReference>
<dbReference type="SUPFAM" id="SSF52210">
    <property type="entry name" value="Succinyl-CoA synthetase domains"/>
    <property type="match status" value="2"/>
</dbReference>
<dbReference type="Pfam" id="PF13380">
    <property type="entry name" value="CoA_binding_2"/>
    <property type="match status" value="1"/>
</dbReference>
<dbReference type="PANTHER" id="PTHR42793">
    <property type="entry name" value="COA BINDING DOMAIN CONTAINING PROTEIN"/>
    <property type="match status" value="1"/>
</dbReference>
<dbReference type="SMART" id="SM00881">
    <property type="entry name" value="CoA_binding"/>
    <property type="match status" value="1"/>
</dbReference>